<dbReference type="EMBL" id="KI912112">
    <property type="protein sequence ID" value="ETS81041.1"/>
    <property type="molecule type" value="Genomic_DNA"/>
</dbReference>
<feature type="compositionally biased region" description="Basic and acidic residues" evidence="1">
    <location>
        <begin position="22"/>
        <end position="33"/>
    </location>
</feature>
<protein>
    <submittedName>
        <fullName evidence="2">Uncharacterized protein</fullName>
    </submittedName>
</protein>
<evidence type="ECO:0000256" key="1">
    <source>
        <dbReference type="SAM" id="MobiDB-lite"/>
    </source>
</evidence>
<feature type="region of interest" description="Disordered" evidence="1">
    <location>
        <begin position="653"/>
        <end position="672"/>
    </location>
</feature>
<dbReference type="KEGG" id="pfy:PFICI_06043"/>
<dbReference type="GeneID" id="19271056"/>
<feature type="compositionally biased region" description="Basic and acidic residues" evidence="1">
    <location>
        <begin position="345"/>
        <end position="363"/>
    </location>
</feature>
<dbReference type="AlphaFoldDB" id="W3X785"/>
<feature type="compositionally biased region" description="Basic and acidic residues" evidence="1">
    <location>
        <begin position="153"/>
        <end position="182"/>
    </location>
</feature>
<feature type="compositionally biased region" description="Polar residues" evidence="1">
    <location>
        <begin position="127"/>
        <end position="139"/>
    </location>
</feature>
<dbReference type="HOGENOM" id="CLU_408873_0_0_1"/>
<proteinExistence type="predicted"/>
<feature type="region of interest" description="Disordered" evidence="1">
    <location>
        <begin position="1"/>
        <end position="41"/>
    </location>
</feature>
<evidence type="ECO:0000313" key="3">
    <source>
        <dbReference type="Proteomes" id="UP000030651"/>
    </source>
</evidence>
<dbReference type="InParanoid" id="W3X785"/>
<keyword evidence="3" id="KW-1185">Reference proteome</keyword>
<feature type="region of interest" description="Disordered" evidence="1">
    <location>
        <begin position="121"/>
        <end position="188"/>
    </location>
</feature>
<feature type="compositionally biased region" description="Polar residues" evidence="1">
    <location>
        <begin position="304"/>
        <end position="316"/>
    </location>
</feature>
<sequence>MSSGASSRRSESFRPRPNSLSKKNELESHRELSETTNRPRVFTAKFKKDNLASQYTNMAAYLPSPYHQSDQFSKDGPRKALLSSDWRQRPSGALHQVNNVENYDFEPQPYQVEKIDSNMHGKHLQDQDSTSAKENSPKSASELEIISQGPSKTSHDNSKRNDRDRGDGKDPRKSSNKPRDRGSPGLVLGPKYLTKLERLYGPTSHGDTNTLSSAISRAHHTDATELFSGTHNNFGLALVSKADFSHCPYPPSGLTMKPMIQLQQVASLSGLRSIPWSNLDRRRYNEYMANQVLLANTTRQRTASIDSRLKTGQSNDPCAESWKGESAEDKRFKNMLAKLKAGKAQRMEDSQASHVTHGPEHASCRSSSSTGKSSRKDSSSASNNLNPRAPSFFSMPQNQKPATYHGRSHTTNPRPELSALFDGPSSESTTDVLFASPRRRTSSLLGSNHVSDSLLSLAEKIKRAAQDSQQIEQLTGAPPTDAQVQAIMRRLGIKSLNSHIKPDVQLTSPADFESGDQAIPLDRQPSLIQGWSQRAGVGFHPSSVSSTTTTGGSQMSSLPNFGLSHSQAINLLPPLPVDCPVVNGRVAGHIPGSLPPQIMPQNNGSYQQSRPSMKEIMEGIETEVRANPFAGCPEASKLLGPSFIHLPGLPPTVIGPKPVMKPKGPPRPHDPL</sequence>
<name>W3X785_PESFW</name>
<dbReference type="OrthoDB" id="4774945at2759"/>
<evidence type="ECO:0000313" key="2">
    <source>
        <dbReference type="EMBL" id="ETS81041.1"/>
    </source>
</evidence>
<feature type="region of interest" description="Disordered" evidence="1">
    <location>
        <begin position="304"/>
        <end position="329"/>
    </location>
</feature>
<feature type="region of interest" description="Disordered" evidence="1">
    <location>
        <begin position="65"/>
        <end position="102"/>
    </location>
</feature>
<feature type="region of interest" description="Disordered" evidence="1">
    <location>
        <begin position="341"/>
        <end position="430"/>
    </location>
</feature>
<dbReference type="Proteomes" id="UP000030651">
    <property type="component" value="Unassembled WGS sequence"/>
</dbReference>
<accession>W3X785</accession>
<reference evidence="3" key="1">
    <citation type="journal article" date="2015" name="BMC Genomics">
        <title>Genomic and transcriptomic analysis of the endophytic fungus Pestalotiopsis fici reveals its lifestyle and high potential for synthesis of natural products.</title>
        <authorList>
            <person name="Wang X."/>
            <person name="Zhang X."/>
            <person name="Liu L."/>
            <person name="Xiang M."/>
            <person name="Wang W."/>
            <person name="Sun X."/>
            <person name="Che Y."/>
            <person name="Guo L."/>
            <person name="Liu G."/>
            <person name="Guo L."/>
            <person name="Wang C."/>
            <person name="Yin W.B."/>
            <person name="Stadler M."/>
            <person name="Zhang X."/>
            <person name="Liu X."/>
        </authorList>
    </citation>
    <scope>NUCLEOTIDE SEQUENCE [LARGE SCALE GENOMIC DNA]</scope>
    <source>
        <strain evidence="3">W106-1 / CGMCC3.15140</strain>
    </source>
</reference>
<dbReference type="RefSeq" id="XP_007832815.1">
    <property type="nucleotide sequence ID" value="XM_007834624.1"/>
</dbReference>
<gene>
    <name evidence="2" type="ORF">PFICI_06043</name>
</gene>
<organism evidence="2 3">
    <name type="scientific">Pestalotiopsis fici (strain W106-1 / CGMCC3.15140)</name>
    <dbReference type="NCBI Taxonomy" id="1229662"/>
    <lineage>
        <taxon>Eukaryota</taxon>
        <taxon>Fungi</taxon>
        <taxon>Dikarya</taxon>
        <taxon>Ascomycota</taxon>
        <taxon>Pezizomycotina</taxon>
        <taxon>Sordariomycetes</taxon>
        <taxon>Xylariomycetidae</taxon>
        <taxon>Amphisphaeriales</taxon>
        <taxon>Sporocadaceae</taxon>
        <taxon>Pestalotiopsis</taxon>
    </lineage>
</organism>